<evidence type="ECO:0000313" key="7">
    <source>
        <dbReference type="EMBL" id="ETW36134.1"/>
    </source>
</evidence>
<evidence type="ECO:0000256" key="1">
    <source>
        <dbReference type="SAM" id="Coils"/>
    </source>
</evidence>
<feature type="coiled-coil region" evidence="1">
    <location>
        <begin position="373"/>
        <end position="404"/>
    </location>
</feature>
<evidence type="ECO:0000259" key="3">
    <source>
        <dbReference type="Pfam" id="PF03011"/>
    </source>
</evidence>
<evidence type="ECO:0008006" key="9">
    <source>
        <dbReference type="Google" id="ProtNLM"/>
    </source>
</evidence>
<feature type="domain" description="Cysteine-rich interdomain region 1 gamma" evidence="5">
    <location>
        <begin position="1530"/>
        <end position="1578"/>
    </location>
</feature>
<feature type="non-terminal residue" evidence="7">
    <location>
        <position position="1720"/>
    </location>
</feature>
<dbReference type="Pfam" id="PF05424">
    <property type="entry name" value="Duffy_binding"/>
    <property type="match status" value="3"/>
</dbReference>
<feature type="region of interest" description="Disordered" evidence="2">
    <location>
        <begin position="674"/>
        <end position="727"/>
    </location>
</feature>
<evidence type="ECO:0000259" key="6">
    <source>
        <dbReference type="Pfam" id="PF22672"/>
    </source>
</evidence>
<evidence type="ECO:0000259" key="5">
    <source>
        <dbReference type="Pfam" id="PF18562"/>
    </source>
</evidence>
<dbReference type="Pfam" id="PF18562">
    <property type="entry name" value="CIDR1_gamma"/>
    <property type="match status" value="2"/>
</dbReference>
<protein>
    <recommendedName>
        <fullName evidence="9">Erythrocyte membrane protein 1</fullName>
    </recommendedName>
</protein>
<dbReference type="InterPro" id="IPR041480">
    <property type="entry name" value="CIDR1_gamma"/>
</dbReference>
<proteinExistence type="predicted"/>
<accession>A0A024W5D2</accession>
<dbReference type="Proteomes" id="UP000030708">
    <property type="component" value="Unassembled WGS sequence"/>
</dbReference>
<evidence type="ECO:0000259" key="4">
    <source>
        <dbReference type="Pfam" id="PF05424"/>
    </source>
</evidence>
<dbReference type="EMBL" id="KI926433">
    <property type="protein sequence ID" value="ETW36134.1"/>
    <property type="molecule type" value="Genomic_DNA"/>
</dbReference>
<feature type="domain" description="Duffy-binding-like" evidence="3">
    <location>
        <begin position="562"/>
        <end position="684"/>
    </location>
</feature>
<keyword evidence="1" id="KW-0175">Coiled coil</keyword>
<dbReference type="Gene3D" id="1.20.1310.20">
    <property type="entry name" value="Duffy-antigen binding domain"/>
    <property type="match status" value="3"/>
</dbReference>
<dbReference type="InterPro" id="IPR042202">
    <property type="entry name" value="Duffy-ag-bd_sf"/>
</dbReference>
<dbReference type="SUPFAM" id="SSF140924">
    <property type="entry name" value="Duffy binding domain-like"/>
    <property type="match status" value="5"/>
</dbReference>
<feature type="domain" description="Duffy-binding-like" evidence="6">
    <location>
        <begin position="1338"/>
        <end position="1485"/>
    </location>
</feature>
<dbReference type="InterPro" id="IPR054595">
    <property type="entry name" value="DBL_C"/>
</dbReference>
<dbReference type="OrthoDB" id="10649089at2759"/>
<dbReference type="InterPro" id="IPR004258">
    <property type="entry name" value="DBL"/>
</dbReference>
<dbReference type="InterPro" id="IPR008602">
    <property type="entry name" value="Duffy-antigen-binding"/>
</dbReference>
<reference evidence="7 8" key="2">
    <citation type="submission" date="2013-02" db="EMBL/GenBank/DDBJ databases">
        <title>The Genome Sequence of Plasmodium falciparum Tanzania (2000708).</title>
        <authorList>
            <consortium name="The Broad Institute Genome Sequencing Platform"/>
            <consortium name="The Broad Institute Genome Sequencing Center for Infectious Disease"/>
            <person name="Neafsey D."/>
            <person name="Cheeseman I."/>
            <person name="Volkman S."/>
            <person name="Adams J."/>
            <person name="Walker B."/>
            <person name="Young S.K."/>
            <person name="Zeng Q."/>
            <person name="Gargeya S."/>
            <person name="Fitzgerald M."/>
            <person name="Haas B."/>
            <person name="Abouelleil A."/>
            <person name="Alvarado L."/>
            <person name="Arachchi H.M."/>
            <person name="Berlin A.M."/>
            <person name="Chapman S.B."/>
            <person name="Dewar J."/>
            <person name="Goldberg J."/>
            <person name="Griggs A."/>
            <person name="Gujja S."/>
            <person name="Hansen M."/>
            <person name="Howarth C."/>
            <person name="Imamovic A."/>
            <person name="Larimer J."/>
            <person name="McCowan C."/>
            <person name="Murphy C."/>
            <person name="Neiman D."/>
            <person name="Pearson M."/>
            <person name="Priest M."/>
            <person name="Roberts A."/>
            <person name="Saif S."/>
            <person name="Shea T."/>
            <person name="Sisk P."/>
            <person name="Sykes S."/>
            <person name="Wortman J."/>
            <person name="Nusbaum C."/>
            <person name="Birren B."/>
        </authorList>
    </citation>
    <scope>NUCLEOTIDE SEQUENCE [LARGE SCALE GENOMIC DNA]</scope>
    <source>
        <strain evidence="8">Tanzania (2000708)</strain>
    </source>
</reference>
<feature type="domain" description="Duffy-binding-like" evidence="3">
    <location>
        <begin position="1595"/>
        <end position="1718"/>
    </location>
</feature>
<dbReference type="Gene3D" id="1.20.58.830">
    <property type="match status" value="3"/>
</dbReference>
<gene>
    <name evidence="7" type="ORF">PFTANZ_03160</name>
</gene>
<dbReference type="GO" id="GO:0016020">
    <property type="term" value="C:membrane"/>
    <property type="evidence" value="ECO:0007669"/>
    <property type="project" value="InterPro"/>
</dbReference>
<feature type="domain" description="Duffy-antigen binding" evidence="4">
    <location>
        <begin position="125"/>
        <end position="303"/>
    </location>
</feature>
<organism evidence="7 8">
    <name type="scientific">Plasmodium falciparum Tanzania</name>
    <name type="common">2000708</name>
    <dbReference type="NCBI Taxonomy" id="1036725"/>
    <lineage>
        <taxon>Eukaryota</taxon>
        <taxon>Sar</taxon>
        <taxon>Alveolata</taxon>
        <taxon>Apicomplexa</taxon>
        <taxon>Aconoidasida</taxon>
        <taxon>Haemosporida</taxon>
        <taxon>Plasmodiidae</taxon>
        <taxon>Plasmodium</taxon>
        <taxon>Plasmodium (Laverania)</taxon>
    </lineage>
</organism>
<feature type="domain" description="Duffy-binding-like" evidence="6">
    <location>
        <begin position="307"/>
        <end position="452"/>
    </location>
</feature>
<dbReference type="GO" id="GO:0046789">
    <property type="term" value="F:host cell surface receptor binding"/>
    <property type="evidence" value="ECO:0007669"/>
    <property type="project" value="InterPro"/>
</dbReference>
<name>A0A024W5D2_PLAFA</name>
<evidence type="ECO:0000313" key="8">
    <source>
        <dbReference type="Proteomes" id="UP000030708"/>
    </source>
</evidence>
<feature type="compositionally biased region" description="Acidic residues" evidence="2">
    <location>
        <begin position="690"/>
        <end position="703"/>
    </location>
</feature>
<dbReference type="Gene3D" id="1.20.58.1930">
    <property type="match status" value="2"/>
</dbReference>
<dbReference type="Pfam" id="PF22672">
    <property type="entry name" value="DBL_C"/>
    <property type="match status" value="2"/>
</dbReference>
<feature type="domain" description="Duffy-antigen binding" evidence="4">
    <location>
        <begin position="774"/>
        <end position="931"/>
    </location>
</feature>
<reference evidence="7 8" key="1">
    <citation type="submission" date="2013-02" db="EMBL/GenBank/DDBJ databases">
        <title>The Genome Annotation of Plasmodium falciparum Tanzania (2000708).</title>
        <authorList>
            <consortium name="The Broad Institute Genome Sequencing Platform"/>
            <consortium name="The Broad Institute Genome Sequencing Center for Infectious Disease"/>
            <person name="Neafsey D."/>
            <person name="Hoffman S."/>
            <person name="Volkman S."/>
            <person name="Rosenthal P."/>
            <person name="Walker B."/>
            <person name="Young S.K."/>
            <person name="Zeng Q."/>
            <person name="Gargeya S."/>
            <person name="Fitzgerald M."/>
            <person name="Haas B."/>
            <person name="Abouelleil A."/>
            <person name="Allen A.W."/>
            <person name="Alvarado L."/>
            <person name="Arachchi H.M."/>
            <person name="Berlin A.M."/>
            <person name="Chapman S.B."/>
            <person name="Gainer-Dewar J."/>
            <person name="Goldberg J."/>
            <person name="Griggs A."/>
            <person name="Gujja S."/>
            <person name="Hansen M."/>
            <person name="Howarth C."/>
            <person name="Imamovic A."/>
            <person name="Ireland A."/>
            <person name="Larimer J."/>
            <person name="McCowan C."/>
            <person name="Murphy C."/>
            <person name="Pearson M."/>
            <person name="Poon T.W."/>
            <person name="Priest M."/>
            <person name="Roberts A."/>
            <person name="Saif S."/>
            <person name="Shea T."/>
            <person name="Sisk P."/>
            <person name="Sykes S."/>
            <person name="Wortman J."/>
            <person name="Nusbaum C."/>
            <person name="Birren B."/>
        </authorList>
    </citation>
    <scope>NUCLEOTIDE SEQUENCE [LARGE SCALE GENOMIC DNA]</scope>
    <source>
        <strain evidence="8">Tanzania (2000708)</strain>
    </source>
</reference>
<feature type="domain" description="Cysteine-rich interdomain region 1 gamma" evidence="5">
    <location>
        <begin position="496"/>
        <end position="546"/>
    </location>
</feature>
<sequence length="1720" mass="201280">MGSSASKFSKTVVGKETHKSARNVLEKIVLETKGDINGKANQYKDKLKGNLKEAEFYNQLFIRFDVKKDVPSNPCELEYIFHTNVQSANSVDRDPCLFSRAKRFSNEGEAECRISRITGNKGGCGACAPYRRRHICDYNLQHINKNNINNTHDLLGNVLVMAKREGESIVKNHPNRGSSEVCIALARSFADIGDIIRGRDMFLGNNENDIREKQKLQENLVNIFKKFKDRYVELENVPIDNIREYWWALNREDVWKALTCSADGSEEYFKKPSSHKYSFSNGQCGHRDENVPTYLDYVPQYLRWFNEWAEDFCRIKNIKIGKVKNACRGEKDEKDCSREGYDCKKTNIKRNEIFVDLDCPRCEEECTSYNEWLKKKEGEFNKQNNKYKKEIENDQSNNDRIYEKQFYTNLKLKYPSVSNFVETLKEGAYCTNGIIEGKIYFNKQYDTFSHSQYCKSCPILGAECKNGRCKSLDDINCRNIPTMTNIRKQENENPINIHILVNDSNKRELSNDLKNDFKECDIFKKLGQQKWNCKYKCNLDVCELQNFHKGIDDERFVSIDVLIKRWLKYFLNDYNKIKENLNQCINNGTNTLCIKDCYKNCVCVGKWIKKKEEEWQNIKSRYVQQYNNNDKDVSSKLKKFLKQDMFIKYIKNALDPGETLDTMKETSVCNVPNKSNGTSCENEKGKQPDFEDDEEEEEEEEEPPAAKEAETAEGTGQEVKPAPPAAPKNEEACKIVKVIFNGKSATDDIEGCKLKKNYEPWNCHKSKIKSGEEGACMPPRRQKLCVINLKTFEPKTTVDLREAFIKCAAIETHFLWKYYKTKNPKEHDDLKKGTIPEKFKRQMFYTFGDYRDLCLDKNIGNDVSVVENNIKGVLTDSTKNGGTPLTAEQRKNWCDEIKNDVWDGMLCALSYNTNEKQFKDEVLEKLMKPENKNTYSTVKFSGNNSTTLEEFAQRPQFLRWFTEWSDEFCREREEKENLVQSDCREAQNYDGCDEKNKSGSCANACNEYKKYITGKKTQYESQEGKFNREKTQTKPGYENYSNKNASQYLKENCLFGSCSCMYKVKEIPDYWEKPHTTYEETSLQKKCSCPPPPCEIVDGILGNKSSMGYREGCRHKYTTRYAGWECNNSVEKGNQGACIPPRRRKLYVYDLKTLSGEVTQVQLREAFIETAAVETFFAWHEFKKEKEKEKKERDGGLFLVDSQENPQKKLSSGTIPDEFKRQMFYTFGDYRDICLGNDTGSDVKDVQTNINKVITNIGSTNGEERKNFWNKYAHDIWDAMVCALSYNTETKIKDEELHKKLINPNNKIKNENVTFSTNKITTFSEFAKKPQYKRWFEEWSEEFCRKKKIKLENIKKDCRVENGKKKCSGEGYSCDLKEQTYSNIFKNLLYPSCEEDCTNYKKWIHTKKKEFDKHKEKYQMEYNDDKRRVDRGNGYYNITLYDELIEEYKGDNSFLNFLNKEPICKNIDEYIELDHNNPEKTFLHSDYCKSCPILENLCFDKKCESTNVNNCKETRFLEGTELRTEPPIFIDIHVNDNRKKHISYDIKSDCKKCDLFKNLGKQQWECKYKCNLDVCELKTIDNGIDDEEHISIEVLIKRWLEYFLKDYNTIKKNLNTCINNEKINLCIKDCYKNCECVKNWIDIKTKEWKQIKKRYLKQYKDEDADVSYNLKVFLQQGLFNNYINNALEKGETLHTLKELDECIQPNTSNGKPCEKENVIT</sequence>
<dbReference type="Pfam" id="PF03011">
    <property type="entry name" value="PFEMP"/>
    <property type="match status" value="2"/>
</dbReference>
<evidence type="ECO:0000256" key="2">
    <source>
        <dbReference type="SAM" id="MobiDB-lite"/>
    </source>
</evidence>
<feature type="domain" description="Duffy-antigen binding" evidence="4">
    <location>
        <begin position="1136"/>
        <end position="1307"/>
    </location>
</feature>